<evidence type="ECO:0000256" key="2">
    <source>
        <dbReference type="SAM" id="SignalP"/>
    </source>
</evidence>
<accession>A0A9P0MX45</accession>
<feature type="chain" id="PRO_5040281690" description="Neuropeptide" evidence="2">
    <location>
        <begin position="18"/>
        <end position="643"/>
    </location>
</feature>
<dbReference type="Proteomes" id="UP001152798">
    <property type="component" value="Chromosome 6"/>
</dbReference>
<name>A0A9P0MX45_NEZVI</name>
<dbReference type="OrthoDB" id="6138985at2759"/>
<feature type="region of interest" description="Disordered" evidence="1">
    <location>
        <begin position="263"/>
        <end position="351"/>
    </location>
</feature>
<dbReference type="AlphaFoldDB" id="A0A9P0MX45"/>
<proteinExistence type="predicted"/>
<evidence type="ECO:0008006" key="5">
    <source>
        <dbReference type="Google" id="ProtNLM"/>
    </source>
</evidence>
<dbReference type="PANTHER" id="PTHR37687">
    <property type="entry name" value="AGAP006772-PA"/>
    <property type="match status" value="1"/>
</dbReference>
<evidence type="ECO:0000313" key="3">
    <source>
        <dbReference type="EMBL" id="CAH1405672.1"/>
    </source>
</evidence>
<organism evidence="3 4">
    <name type="scientific">Nezara viridula</name>
    <name type="common">Southern green stink bug</name>
    <name type="synonym">Cimex viridulus</name>
    <dbReference type="NCBI Taxonomy" id="85310"/>
    <lineage>
        <taxon>Eukaryota</taxon>
        <taxon>Metazoa</taxon>
        <taxon>Ecdysozoa</taxon>
        <taxon>Arthropoda</taxon>
        <taxon>Hexapoda</taxon>
        <taxon>Insecta</taxon>
        <taxon>Pterygota</taxon>
        <taxon>Neoptera</taxon>
        <taxon>Paraneoptera</taxon>
        <taxon>Hemiptera</taxon>
        <taxon>Heteroptera</taxon>
        <taxon>Panheteroptera</taxon>
        <taxon>Pentatomomorpha</taxon>
        <taxon>Pentatomoidea</taxon>
        <taxon>Pentatomidae</taxon>
        <taxon>Pentatominae</taxon>
        <taxon>Nezara</taxon>
    </lineage>
</organism>
<gene>
    <name evidence="3" type="ORF">NEZAVI_LOCUS13830</name>
</gene>
<dbReference type="InterPro" id="IPR038875">
    <property type="entry name" value="PLA2_conodipine-like"/>
</dbReference>
<dbReference type="PANTHER" id="PTHR37687:SF1">
    <property type="entry name" value="AGAP006772-PA"/>
    <property type="match status" value="1"/>
</dbReference>
<feature type="compositionally biased region" description="Polar residues" evidence="1">
    <location>
        <begin position="340"/>
        <end position="349"/>
    </location>
</feature>
<keyword evidence="4" id="KW-1185">Reference proteome</keyword>
<feature type="compositionally biased region" description="Polar residues" evidence="1">
    <location>
        <begin position="275"/>
        <end position="285"/>
    </location>
</feature>
<sequence>MWALLATTCLLAASAAADDSLRSALHAVQKRQRDLSPQEPLYFNRPNMMYSEGQPEDIGYGYQKTVPGTPGLFEALPIPASALGASYDTSKPIAGFFLDDKYNIPSSKRSIFRERGDSADALQRIYEENQQDDDGPLLIPSPFRERMSEKSRLQNAHALVRNFGGLNRQPEDQLGDDDYINVLNNIWEKYKNEEDPEDITEADVEDILEYLARKEEKKRQQYGNYDTGYDFFNAPMSWTKREPRMEAHHKRYHETLFDERYPYRGPQKRYPITKRSPTVVASTSVSHRHKKNTPEKQQTDPKVAAELNNIFSSPQKTGKNHTETTTTTQVPNTTQTPGQKEQTGDNSSLKPLEVKKKSINWSDYFGIDRRKKSADSEINNEWLARKYLEKYGYFDKDKDQMSMENQKKRPDDVDNKMRAMEDLIVDQAIKYTGAHEGTTDSKEIQEVKDKVMAQLAAAYSLEKMRRALGEFKASIAAQRANNPSGNGVVMPKQDQELKPKLMKDKPEAASAKMEKKDIPEIRNEVAEIGNLHGRECPVLQGVEMRCKEVASMSGDRAQVFLPLCNLHHMCYLCGAVLRAASPRECDTAFLEEAESVCREDPSCYYMARRTLSVARSLKPDPNLVCDWRNSPCLAQFLSLTTEK</sequence>
<protein>
    <recommendedName>
        <fullName evidence="5">Neuropeptide</fullName>
    </recommendedName>
</protein>
<evidence type="ECO:0000256" key="1">
    <source>
        <dbReference type="SAM" id="MobiDB-lite"/>
    </source>
</evidence>
<dbReference type="EMBL" id="OV725082">
    <property type="protein sequence ID" value="CAH1405672.1"/>
    <property type="molecule type" value="Genomic_DNA"/>
</dbReference>
<feature type="compositionally biased region" description="Low complexity" evidence="1">
    <location>
        <begin position="323"/>
        <end position="339"/>
    </location>
</feature>
<keyword evidence="2" id="KW-0732">Signal</keyword>
<reference evidence="3" key="1">
    <citation type="submission" date="2022-01" db="EMBL/GenBank/DDBJ databases">
        <authorList>
            <person name="King R."/>
        </authorList>
    </citation>
    <scope>NUCLEOTIDE SEQUENCE</scope>
</reference>
<feature type="signal peptide" evidence="2">
    <location>
        <begin position="1"/>
        <end position="17"/>
    </location>
</feature>
<evidence type="ECO:0000313" key="4">
    <source>
        <dbReference type="Proteomes" id="UP001152798"/>
    </source>
</evidence>